<gene>
    <name evidence="1" type="ORF">QTL97_14935</name>
</gene>
<keyword evidence="2" id="KW-1185">Reference proteome</keyword>
<evidence type="ECO:0000313" key="1">
    <source>
        <dbReference type="EMBL" id="MDW0118226.1"/>
    </source>
</evidence>
<evidence type="ECO:0000313" key="2">
    <source>
        <dbReference type="Proteomes" id="UP001271648"/>
    </source>
</evidence>
<accession>A0AAW9AGP6</accession>
<evidence type="ECO:0008006" key="3">
    <source>
        <dbReference type="Google" id="ProtNLM"/>
    </source>
</evidence>
<dbReference type="RefSeq" id="WP_317941153.1">
    <property type="nucleotide sequence ID" value="NZ_JAUBDJ010000011.1"/>
</dbReference>
<comment type="caution">
    <text evidence="1">The sequence shown here is derived from an EMBL/GenBank/DDBJ whole genome shotgun (WGS) entry which is preliminary data.</text>
</comment>
<protein>
    <recommendedName>
        <fullName evidence="3">Lipoprotein</fullName>
    </recommendedName>
</protein>
<organism evidence="1 2">
    <name type="scientific">Sporosarcina thermotolerans</name>
    <dbReference type="NCBI Taxonomy" id="633404"/>
    <lineage>
        <taxon>Bacteria</taxon>
        <taxon>Bacillati</taxon>
        <taxon>Bacillota</taxon>
        <taxon>Bacilli</taxon>
        <taxon>Bacillales</taxon>
        <taxon>Caryophanaceae</taxon>
        <taxon>Sporosarcina</taxon>
    </lineage>
</organism>
<sequence>MLFYVLLVALFLSGCVDDEKDEEEVAAPLPQTTEVVNEEETAITLKPDLLVSQNKVGFWMYYDNHCWETADKKCSLELTPAQEMLEHARANQVKPGGEINFYLLVSPELKDFPQPDAYEVLIHKNGETTAVEVNGDKAKVPTAEGRYFMTVKAIWSGDVKGEAIYAFLLSVKEK</sequence>
<name>A0AAW9AGP6_9BACL</name>
<reference evidence="1 2" key="1">
    <citation type="submission" date="2023-06" db="EMBL/GenBank/DDBJ databases">
        <title>Sporosarcina sp. nov., isolated from Korean traditional fermented seafood 'Jeotgal'.</title>
        <authorList>
            <person name="Yang A.I."/>
            <person name="Shin N.-R."/>
        </authorList>
    </citation>
    <scope>NUCLEOTIDE SEQUENCE [LARGE SCALE GENOMIC DNA]</scope>
    <source>
        <strain evidence="1 2">KCTC43456</strain>
    </source>
</reference>
<proteinExistence type="predicted"/>
<dbReference type="EMBL" id="JAUBDJ010000011">
    <property type="protein sequence ID" value="MDW0118226.1"/>
    <property type="molecule type" value="Genomic_DNA"/>
</dbReference>
<dbReference type="Proteomes" id="UP001271648">
    <property type="component" value="Unassembled WGS sequence"/>
</dbReference>
<dbReference type="AlphaFoldDB" id="A0AAW9AGP6"/>